<sequence>MEAMDSVSLSKSSSETPEQLCDLVVTSAYLPSYPFSPPVALNFAVRWSKRNVRFRSGPAGVSPLRAPLIPADVENMSPSLTRTNDNENEPSASATFGETPGYSRLLASISRSPRALPTPNDHLDATTRLGIQSTTPLPDTPTTAVTYLRNFSHNEASFLTLAPDRLEETLANATPDCFCLDCEKFYNENGGWSVRPLPSPEIGVAR</sequence>
<dbReference type="Proteomes" id="UP000054217">
    <property type="component" value="Unassembled WGS sequence"/>
</dbReference>
<keyword evidence="3" id="KW-1185">Reference proteome</keyword>
<gene>
    <name evidence="2" type="ORF">M404DRAFT_17543</name>
</gene>
<dbReference type="InParanoid" id="A0A0C3KYU1"/>
<dbReference type="AlphaFoldDB" id="A0A0C3KYU1"/>
<organism evidence="2 3">
    <name type="scientific">Pisolithus tinctorius Marx 270</name>
    <dbReference type="NCBI Taxonomy" id="870435"/>
    <lineage>
        <taxon>Eukaryota</taxon>
        <taxon>Fungi</taxon>
        <taxon>Dikarya</taxon>
        <taxon>Basidiomycota</taxon>
        <taxon>Agaricomycotina</taxon>
        <taxon>Agaricomycetes</taxon>
        <taxon>Agaricomycetidae</taxon>
        <taxon>Boletales</taxon>
        <taxon>Sclerodermatineae</taxon>
        <taxon>Pisolithaceae</taxon>
        <taxon>Pisolithus</taxon>
    </lineage>
</organism>
<evidence type="ECO:0000256" key="1">
    <source>
        <dbReference type="SAM" id="MobiDB-lite"/>
    </source>
</evidence>
<feature type="compositionally biased region" description="Polar residues" evidence="1">
    <location>
        <begin position="80"/>
        <end position="96"/>
    </location>
</feature>
<name>A0A0C3KYU1_PISTI</name>
<reference evidence="2 3" key="1">
    <citation type="submission" date="2014-04" db="EMBL/GenBank/DDBJ databases">
        <authorList>
            <consortium name="DOE Joint Genome Institute"/>
            <person name="Kuo A."/>
            <person name="Kohler A."/>
            <person name="Costa M.D."/>
            <person name="Nagy L.G."/>
            <person name="Floudas D."/>
            <person name="Copeland A."/>
            <person name="Barry K.W."/>
            <person name="Cichocki N."/>
            <person name="Veneault-Fourrey C."/>
            <person name="LaButti K."/>
            <person name="Lindquist E.A."/>
            <person name="Lipzen A."/>
            <person name="Lundell T."/>
            <person name="Morin E."/>
            <person name="Murat C."/>
            <person name="Sun H."/>
            <person name="Tunlid A."/>
            <person name="Henrissat B."/>
            <person name="Grigoriev I.V."/>
            <person name="Hibbett D.S."/>
            <person name="Martin F."/>
            <person name="Nordberg H.P."/>
            <person name="Cantor M.N."/>
            <person name="Hua S.X."/>
        </authorList>
    </citation>
    <scope>NUCLEOTIDE SEQUENCE [LARGE SCALE GENOMIC DNA]</scope>
    <source>
        <strain evidence="2 3">Marx 270</strain>
    </source>
</reference>
<proteinExistence type="predicted"/>
<accession>A0A0C3KYU1</accession>
<evidence type="ECO:0000313" key="2">
    <source>
        <dbReference type="EMBL" id="KIO14687.1"/>
    </source>
</evidence>
<dbReference type="EMBL" id="KN831944">
    <property type="protein sequence ID" value="KIO14687.1"/>
    <property type="molecule type" value="Genomic_DNA"/>
</dbReference>
<evidence type="ECO:0000313" key="3">
    <source>
        <dbReference type="Proteomes" id="UP000054217"/>
    </source>
</evidence>
<dbReference type="HOGENOM" id="CLU_1332402_0_0_1"/>
<protein>
    <submittedName>
        <fullName evidence="2">Uncharacterized protein</fullName>
    </submittedName>
</protein>
<reference evidence="3" key="2">
    <citation type="submission" date="2015-01" db="EMBL/GenBank/DDBJ databases">
        <title>Evolutionary Origins and Diversification of the Mycorrhizal Mutualists.</title>
        <authorList>
            <consortium name="DOE Joint Genome Institute"/>
            <consortium name="Mycorrhizal Genomics Consortium"/>
            <person name="Kohler A."/>
            <person name="Kuo A."/>
            <person name="Nagy L.G."/>
            <person name="Floudas D."/>
            <person name="Copeland A."/>
            <person name="Barry K.W."/>
            <person name="Cichocki N."/>
            <person name="Veneault-Fourrey C."/>
            <person name="LaButti K."/>
            <person name="Lindquist E.A."/>
            <person name="Lipzen A."/>
            <person name="Lundell T."/>
            <person name="Morin E."/>
            <person name="Murat C."/>
            <person name="Riley R."/>
            <person name="Ohm R."/>
            <person name="Sun H."/>
            <person name="Tunlid A."/>
            <person name="Henrissat B."/>
            <person name="Grigoriev I.V."/>
            <person name="Hibbett D.S."/>
            <person name="Martin F."/>
        </authorList>
    </citation>
    <scope>NUCLEOTIDE SEQUENCE [LARGE SCALE GENOMIC DNA]</scope>
    <source>
        <strain evidence="3">Marx 270</strain>
    </source>
</reference>
<feature type="region of interest" description="Disordered" evidence="1">
    <location>
        <begin position="80"/>
        <end position="99"/>
    </location>
</feature>
<dbReference type="OrthoDB" id="2753667at2759"/>